<keyword evidence="1" id="KW-0732">Signal</keyword>
<dbReference type="OrthoDB" id="6437938at2759"/>
<feature type="chain" id="PRO_5036442264" evidence="1">
    <location>
        <begin position="24"/>
        <end position="684"/>
    </location>
</feature>
<dbReference type="Proteomes" id="UP000886998">
    <property type="component" value="Unassembled WGS sequence"/>
</dbReference>
<evidence type="ECO:0000313" key="3">
    <source>
        <dbReference type="Proteomes" id="UP000886998"/>
    </source>
</evidence>
<accession>A0A8X6XMD6</accession>
<protein>
    <submittedName>
        <fullName evidence="2">Uncharacterized protein</fullName>
    </submittedName>
</protein>
<keyword evidence="3" id="KW-1185">Reference proteome</keyword>
<sequence>MDYLRCLSLAMWCLGHFLTIGDGQYFSDKNGYTFPNDLFNEWELKNESFPFHNIYIIKGPAGETQRVHYAIDDYGVRANVFTKHAQPDFDTSSFGLGSRESPTKLKNDFLTMKPLQTRVLMPKDIISFTPEKIHFPETTNFSPSKLVATLPDSNVTLNHKNPVIGQLTRKFSSGFSTKEALMQPTTSNSSVGMKLVKDSTFSVTHPPHQYFVRANLSNANINLQNSSSRHLPIIAFKANINNEKENITEFQTGTNVPIEQYSENVSSIDGNDSVAPSMTTDSINNNSSLPTSSSWVDERELAHSLPLEKTSARLHLEKDFNSTINMTIYHSEFFEPTFASNQSLLTIHLNNSFVNSEYDEKNSDVSMEATTIIPQIVNKSILSREINSNNTSIQDEVYLSLLNSTVNGTNMIKSVKYNRNNWTESNNFSEILLPMLLKEANQSMKGKETIAKPNNTVTTDETESPEIVTRNTNFHSTEIIETKSNSSSQVDHDNSLHSAENISTINRQPIEFLTEIVEVSPANEISFMEVIDVKETSKNSGIFTKKHTGSMALGNHTKQSTQERVDKVSVYNFNNPLFTNQSALTESTPELDDRKSSEISQTNKTDFNKMKTSEDFALSRFHSIDNQNFGHSVDLANKVRLYPKEFNNTLKVNNAFLKLWRGKSGVRIEPFGVNRAYKMIPVLQ</sequence>
<feature type="signal peptide" evidence="1">
    <location>
        <begin position="1"/>
        <end position="23"/>
    </location>
</feature>
<evidence type="ECO:0000256" key="1">
    <source>
        <dbReference type="SAM" id="SignalP"/>
    </source>
</evidence>
<dbReference type="EMBL" id="BMAV01011070">
    <property type="protein sequence ID" value="GFY56632.1"/>
    <property type="molecule type" value="Genomic_DNA"/>
</dbReference>
<reference evidence="2" key="1">
    <citation type="submission" date="2020-08" db="EMBL/GenBank/DDBJ databases">
        <title>Multicomponent nature underlies the extraordinary mechanical properties of spider dragline silk.</title>
        <authorList>
            <person name="Kono N."/>
            <person name="Nakamura H."/>
            <person name="Mori M."/>
            <person name="Yoshida Y."/>
            <person name="Ohtoshi R."/>
            <person name="Malay A.D."/>
            <person name="Moran D.A.P."/>
            <person name="Tomita M."/>
            <person name="Numata K."/>
            <person name="Arakawa K."/>
        </authorList>
    </citation>
    <scope>NUCLEOTIDE SEQUENCE</scope>
</reference>
<dbReference type="AlphaFoldDB" id="A0A8X6XMD6"/>
<gene>
    <name evidence="2" type="primary">NCL1_13145</name>
    <name evidence="2" type="ORF">TNIN_141861</name>
</gene>
<evidence type="ECO:0000313" key="2">
    <source>
        <dbReference type="EMBL" id="GFY56632.1"/>
    </source>
</evidence>
<comment type="caution">
    <text evidence="2">The sequence shown here is derived from an EMBL/GenBank/DDBJ whole genome shotgun (WGS) entry which is preliminary data.</text>
</comment>
<organism evidence="2 3">
    <name type="scientific">Trichonephila inaurata madagascariensis</name>
    <dbReference type="NCBI Taxonomy" id="2747483"/>
    <lineage>
        <taxon>Eukaryota</taxon>
        <taxon>Metazoa</taxon>
        <taxon>Ecdysozoa</taxon>
        <taxon>Arthropoda</taxon>
        <taxon>Chelicerata</taxon>
        <taxon>Arachnida</taxon>
        <taxon>Araneae</taxon>
        <taxon>Araneomorphae</taxon>
        <taxon>Entelegynae</taxon>
        <taxon>Araneoidea</taxon>
        <taxon>Nephilidae</taxon>
        <taxon>Trichonephila</taxon>
        <taxon>Trichonephila inaurata</taxon>
    </lineage>
</organism>
<proteinExistence type="predicted"/>
<name>A0A8X6XMD6_9ARAC</name>